<evidence type="ECO:0000256" key="3">
    <source>
        <dbReference type="ARBA" id="ARBA00022792"/>
    </source>
</evidence>
<dbReference type="PANTHER" id="PTHR23075">
    <property type="entry name" value="PUTATIVE ATP-ASE"/>
    <property type="match status" value="1"/>
</dbReference>
<dbReference type="GO" id="GO:0031966">
    <property type="term" value="C:mitochondrial membrane"/>
    <property type="evidence" value="ECO:0007669"/>
    <property type="project" value="UniProtKB-SubCell"/>
</dbReference>
<dbReference type="Proteomes" id="UP001190700">
    <property type="component" value="Unassembled WGS sequence"/>
</dbReference>
<evidence type="ECO:0000256" key="5">
    <source>
        <dbReference type="ARBA" id="ARBA00023054"/>
    </source>
</evidence>
<dbReference type="InterPro" id="IPR021911">
    <property type="entry name" value="ATAD3_N"/>
</dbReference>
<keyword evidence="10" id="KW-1185">Reference proteome</keyword>
<keyword evidence="5" id="KW-0175">Coiled coil</keyword>
<dbReference type="AlphaFoldDB" id="A0AAE0FJ25"/>
<dbReference type="EMBL" id="LGRX02017480">
    <property type="protein sequence ID" value="KAK3260711.1"/>
    <property type="molecule type" value="Genomic_DNA"/>
</dbReference>
<keyword evidence="3" id="KW-0999">Mitochondrion inner membrane</keyword>
<evidence type="ECO:0000256" key="7">
    <source>
        <dbReference type="ARBA" id="ARBA00023136"/>
    </source>
</evidence>
<proteinExistence type="predicted"/>
<name>A0AAE0FJ25_9CHLO</name>
<comment type="subcellular location">
    <subcellularLocation>
        <location evidence="1">Mitochondrion membrane</location>
    </subcellularLocation>
</comment>
<organism evidence="9 10">
    <name type="scientific">Cymbomonas tetramitiformis</name>
    <dbReference type="NCBI Taxonomy" id="36881"/>
    <lineage>
        <taxon>Eukaryota</taxon>
        <taxon>Viridiplantae</taxon>
        <taxon>Chlorophyta</taxon>
        <taxon>Pyramimonadophyceae</taxon>
        <taxon>Pyramimonadales</taxon>
        <taxon>Pyramimonadaceae</taxon>
        <taxon>Cymbomonas</taxon>
    </lineage>
</organism>
<protein>
    <recommendedName>
        <fullName evidence="8">ATPase family AAA domain-containing protein</fullName>
    </recommendedName>
</protein>
<accession>A0AAE0FJ25</accession>
<feature type="non-terminal residue" evidence="9">
    <location>
        <position position="1"/>
    </location>
</feature>
<sequence>EESRVALEREKVLLQMQEKVAERREALRVEAEERIEAARTAQEAERLLLATAQEGEKQKLILAQAKEQLVLDRELAQARAQAEAQARVQEAQDTEELRLREVAAAGVETRKAYVQAVTVVLETVGGWATALMTDVKKMQTLIGLLAAAAAAVYAARELSAVLAQFISKQLGRPQLIRVSSRYALNP</sequence>
<dbReference type="GO" id="GO:0005524">
    <property type="term" value="F:ATP binding"/>
    <property type="evidence" value="ECO:0007669"/>
    <property type="project" value="UniProtKB-KW"/>
</dbReference>
<keyword evidence="7" id="KW-0472">Membrane</keyword>
<reference evidence="9 10" key="1">
    <citation type="journal article" date="2015" name="Genome Biol. Evol.">
        <title>Comparative Genomics of a Bacterivorous Green Alga Reveals Evolutionary Causalities and Consequences of Phago-Mixotrophic Mode of Nutrition.</title>
        <authorList>
            <person name="Burns J.A."/>
            <person name="Paasch A."/>
            <person name="Narechania A."/>
            <person name="Kim E."/>
        </authorList>
    </citation>
    <scope>NUCLEOTIDE SEQUENCE [LARGE SCALE GENOMIC DNA]</scope>
    <source>
        <strain evidence="9 10">PLY_AMNH</strain>
    </source>
</reference>
<evidence type="ECO:0000313" key="9">
    <source>
        <dbReference type="EMBL" id="KAK3260711.1"/>
    </source>
</evidence>
<dbReference type="GO" id="GO:0007005">
    <property type="term" value="P:mitochondrion organization"/>
    <property type="evidence" value="ECO:0007669"/>
    <property type="project" value="TreeGrafter"/>
</dbReference>
<gene>
    <name evidence="9" type="ORF">CYMTET_30346</name>
</gene>
<keyword evidence="4" id="KW-0067">ATP-binding</keyword>
<evidence type="ECO:0000256" key="4">
    <source>
        <dbReference type="ARBA" id="ARBA00022840"/>
    </source>
</evidence>
<evidence type="ECO:0000256" key="2">
    <source>
        <dbReference type="ARBA" id="ARBA00022741"/>
    </source>
</evidence>
<keyword evidence="6" id="KW-0496">Mitochondrion</keyword>
<keyword evidence="2" id="KW-0547">Nucleotide-binding</keyword>
<evidence type="ECO:0000256" key="6">
    <source>
        <dbReference type="ARBA" id="ARBA00023128"/>
    </source>
</evidence>
<evidence type="ECO:0000313" key="10">
    <source>
        <dbReference type="Proteomes" id="UP001190700"/>
    </source>
</evidence>
<dbReference type="GO" id="GO:0008270">
    <property type="term" value="F:zinc ion binding"/>
    <property type="evidence" value="ECO:0007669"/>
    <property type="project" value="TreeGrafter"/>
</dbReference>
<feature type="domain" description="ATPase family AAA" evidence="8">
    <location>
        <begin position="9"/>
        <end position="177"/>
    </location>
</feature>
<dbReference type="PANTHER" id="PTHR23075:SF0">
    <property type="entry name" value="ATPASE FAMILY AAA DOMAIN-CONTAINING PROTEIN 3"/>
    <property type="match status" value="1"/>
</dbReference>
<comment type="caution">
    <text evidence="9">The sequence shown here is derived from an EMBL/GenBank/DDBJ whole genome shotgun (WGS) entry which is preliminary data.</text>
</comment>
<evidence type="ECO:0000259" key="8">
    <source>
        <dbReference type="Pfam" id="PF12037"/>
    </source>
</evidence>
<dbReference type="Pfam" id="PF12037">
    <property type="entry name" value="ATAD3_N"/>
    <property type="match status" value="1"/>
</dbReference>
<evidence type="ECO:0000256" key="1">
    <source>
        <dbReference type="ARBA" id="ARBA00004325"/>
    </source>
</evidence>